<dbReference type="InParanoid" id="K1X0S3"/>
<evidence type="ECO:0000256" key="2">
    <source>
        <dbReference type="SAM" id="Phobius"/>
    </source>
</evidence>
<dbReference type="AlphaFoldDB" id="K1X0S3"/>
<dbReference type="Proteomes" id="UP000006753">
    <property type="component" value="Unassembled WGS sequence"/>
</dbReference>
<keyword evidence="2" id="KW-0472">Membrane</keyword>
<gene>
    <name evidence="3" type="ORF">MBM_03565</name>
</gene>
<evidence type="ECO:0000313" key="4">
    <source>
        <dbReference type="Proteomes" id="UP000006753"/>
    </source>
</evidence>
<accession>K1X0S3</accession>
<keyword evidence="4" id="KW-1185">Reference proteome</keyword>
<dbReference type="eggNOG" id="ENOG502S3UT">
    <property type="taxonomic scope" value="Eukaryota"/>
</dbReference>
<evidence type="ECO:0000313" key="3">
    <source>
        <dbReference type="EMBL" id="EKD18572.1"/>
    </source>
</evidence>
<reference evidence="3 4" key="1">
    <citation type="journal article" date="2012" name="BMC Genomics">
        <title>Sequencing the genome of Marssonina brunnea reveals fungus-poplar co-evolution.</title>
        <authorList>
            <person name="Zhu S."/>
            <person name="Cao Y.-Z."/>
            <person name="Jiang C."/>
            <person name="Tan B.-Y."/>
            <person name="Wang Z."/>
            <person name="Feng S."/>
            <person name="Zhang L."/>
            <person name="Su X.-H."/>
            <person name="Brejova B."/>
            <person name="Vinar T."/>
            <person name="Xu M."/>
            <person name="Wang M.-X."/>
            <person name="Zhang S.-G."/>
            <person name="Huang M.-R."/>
            <person name="Wu R."/>
            <person name="Zhou Y."/>
        </authorList>
    </citation>
    <scope>NUCLEOTIDE SEQUENCE [LARGE SCALE GENOMIC DNA]</scope>
    <source>
        <strain evidence="3 4">MB_m1</strain>
    </source>
</reference>
<dbReference type="GeneID" id="18759500"/>
<evidence type="ECO:0000256" key="1">
    <source>
        <dbReference type="SAM" id="MobiDB-lite"/>
    </source>
</evidence>
<keyword evidence="2" id="KW-0812">Transmembrane</keyword>
<proteinExistence type="predicted"/>
<dbReference type="OMA" id="TAFHLWS"/>
<protein>
    <submittedName>
        <fullName evidence="3">Uncharacterized protein</fullName>
    </submittedName>
</protein>
<dbReference type="KEGG" id="mbe:MBM_03565"/>
<keyword evidence="2" id="KW-1133">Transmembrane helix</keyword>
<sequence length="406" mass="45279">MFRYIRPHRSLASTGPKLHTRPFLSLSRLPLSLEAKRQAGEVTNIQPVRFQKAKWAWAKNVGIVIITTVVCTNIYSFFVLEPLVRKVVEAGEHIPKEHLENSTEPYFIPLPGTTKQHPPMPYRGTDPEWLEFVKFNKDKNMSQKVRDELAAYVAHVAALHPMLSVRCGKDMKLRRYWLDVDFPQHAPPIFDRKGLEIGVKDSGEGYIAIKRRPVDSVTVGSIRNAMWPKALAISFWSLTKVLVTDESRRLASALGLKSGTPPPAIDQLVTQNQKLLKGPPQVPQLPTSDAPPPKALDGGAKPALMGKGSELGKGTEGAQLTSAIQAYFVKPIAAFKTKLAQTWRPAPLLPARGSILVSGMVELDCPNAWLVFDVKAAWDPKKKEYDHAGMLIQLRRMQFKKQAPRP</sequence>
<dbReference type="HOGENOM" id="CLU_052209_1_0_1"/>
<dbReference type="EMBL" id="JH921433">
    <property type="protein sequence ID" value="EKD18572.1"/>
    <property type="molecule type" value="Genomic_DNA"/>
</dbReference>
<organism evidence="3 4">
    <name type="scientific">Marssonina brunnea f. sp. multigermtubi (strain MB_m1)</name>
    <name type="common">Marssonina leaf spot fungus</name>
    <dbReference type="NCBI Taxonomy" id="1072389"/>
    <lineage>
        <taxon>Eukaryota</taxon>
        <taxon>Fungi</taxon>
        <taxon>Dikarya</taxon>
        <taxon>Ascomycota</taxon>
        <taxon>Pezizomycotina</taxon>
        <taxon>Leotiomycetes</taxon>
        <taxon>Helotiales</taxon>
        <taxon>Drepanopezizaceae</taxon>
        <taxon>Drepanopeziza</taxon>
    </lineage>
</organism>
<dbReference type="OrthoDB" id="5316527at2759"/>
<dbReference type="STRING" id="1072389.K1X0S3"/>
<feature type="transmembrane region" description="Helical" evidence="2">
    <location>
        <begin position="57"/>
        <end position="78"/>
    </location>
</feature>
<name>K1X0S3_MARBU</name>
<feature type="region of interest" description="Disordered" evidence="1">
    <location>
        <begin position="277"/>
        <end position="310"/>
    </location>
</feature>